<proteinExistence type="predicted"/>
<keyword evidence="1" id="KW-0472">Membrane</keyword>
<dbReference type="AlphaFoldDB" id="A0A916UVD1"/>
<feature type="transmembrane region" description="Helical" evidence="1">
    <location>
        <begin position="48"/>
        <end position="69"/>
    </location>
</feature>
<keyword evidence="1" id="KW-0812">Transmembrane</keyword>
<dbReference type="Proteomes" id="UP000637423">
    <property type="component" value="Unassembled WGS sequence"/>
</dbReference>
<comment type="caution">
    <text evidence="2">The sequence shown here is derived from an EMBL/GenBank/DDBJ whole genome shotgun (WGS) entry which is preliminary data.</text>
</comment>
<dbReference type="Pfam" id="PF11174">
    <property type="entry name" value="DUF2970"/>
    <property type="match status" value="1"/>
</dbReference>
<reference evidence="2" key="2">
    <citation type="submission" date="2020-09" db="EMBL/GenBank/DDBJ databases">
        <authorList>
            <person name="Sun Q."/>
            <person name="Zhou Y."/>
        </authorList>
    </citation>
    <scope>NUCLEOTIDE SEQUENCE</scope>
    <source>
        <strain evidence="2">CGMCC 1.10998</strain>
    </source>
</reference>
<protein>
    <submittedName>
        <fullName evidence="2">Membrane protein</fullName>
    </submittedName>
</protein>
<organism evidence="2 3">
    <name type="scientific">Undibacterium terreum</name>
    <dbReference type="NCBI Taxonomy" id="1224302"/>
    <lineage>
        <taxon>Bacteria</taxon>
        <taxon>Pseudomonadati</taxon>
        <taxon>Pseudomonadota</taxon>
        <taxon>Betaproteobacteria</taxon>
        <taxon>Burkholderiales</taxon>
        <taxon>Oxalobacteraceae</taxon>
        <taxon>Undibacterium</taxon>
    </lineage>
</organism>
<gene>
    <name evidence="2" type="ORF">GCM10011396_39780</name>
</gene>
<evidence type="ECO:0000313" key="2">
    <source>
        <dbReference type="EMBL" id="GGC88596.1"/>
    </source>
</evidence>
<keyword evidence="1" id="KW-1133">Transmembrane helix</keyword>
<reference evidence="2" key="1">
    <citation type="journal article" date="2014" name="Int. J. Syst. Evol. Microbiol.">
        <title>Complete genome sequence of Corynebacterium casei LMG S-19264T (=DSM 44701T), isolated from a smear-ripened cheese.</title>
        <authorList>
            <consortium name="US DOE Joint Genome Institute (JGI-PGF)"/>
            <person name="Walter F."/>
            <person name="Albersmeier A."/>
            <person name="Kalinowski J."/>
            <person name="Ruckert C."/>
        </authorList>
    </citation>
    <scope>NUCLEOTIDE SEQUENCE</scope>
    <source>
        <strain evidence="2">CGMCC 1.10998</strain>
    </source>
</reference>
<sequence length="75" mass="8305">MEDIPEDARPASKRKMSFGATVRAVLWSFLGIRKGKDYEKDVEQLNPIHVIIAGIIGAILFITILILIVKSVVAK</sequence>
<evidence type="ECO:0000256" key="1">
    <source>
        <dbReference type="SAM" id="Phobius"/>
    </source>
</evidence>
<dbReference type="EMBL" id="BMED01000004">
    <property type="protein sequence ID" value="GGC88596.1"/>
    <property type="molecule type" value="Genomic_DNA"/>
</dbReference>
<dbReference type="RefSeq" id="WP_188567860.1">
    <property type="nucleotide sequence ID" value="NZ_BMED01000004.1"/>
</dbReference>
<dbReference type="InterPro" id="IPR021344">
    <property type="entry name" value="DUF2970"/>
</dbReference>
<evidence type="ECO:0000313" key="3">
    <source>
        <dbReference type="Proteomes" id="UP000637423"/>
    </source>
</evidence>
<keyword evidence="3" id="KW-1185">Reference proteome</keyword>
<name>A0A916UVD1_9BURK</name>
<accession>A0A916UVD1</accession>